<name>A0AA38NXL7_9AGAR</name>
<dbReference type="AlphaFoldDB" id="A0AA38NXL7"/>
<evidence type="ECO:0000313" key="1">
    <source>
        <dbReference type="EMBL" id="KAJ3832492.1"/>
    </source>
</evidence>
<reference evidence="1" key="1">
    <citation type="submission" date="2022-08" db="EMBL/GenBank/DDBJ databases">
        <authorList>
            <consortium name="DOE Joint Genome Institute"/>
            <person name="Min B."/>
            <person name="Riley R."/>
            <person name="Sierra-Patev S."/>
            <person name="Naranjo-Ortiz M."/>
            <person name="Looney B."/>
            <person name="Konkel Z."/>
            <person name="Slot J.C."/>
            <person name="Sakamoto Y."/>
            <person name="Steenwyk J.L."/>
            <person name="Rokas A."/>
            <person name="Carro J."/>
            <person name="Camarero S."/>
            <person name="Ferreira P."/>
            <person name="Molpeceres G."/>
            <person name="Ruiz-Duenas F.J."/>
            <person name="Serrano A."/>
            <person name="Henrissat B."/>
            <person name="Drula E."/>
            <person name="Hughes K.W."/>
            <person name="Mata J.L."/>
            <person name="Ishikawa N.K."/>
            <person name="Vargas-Isla R."/>
            <person name="Ushijima S."/>
            <person name="Smith C.A."/>
            <person name="Ahrendt S."/>
            <person name="Andreopoulos W."/>
            <person name="He G."/>
            <person name="Labutti K."/>
            <person name="Lipzen A."/>
            <person name="Ng V."/>
            <person name="Sandor L."/>
            <person name="Barry K."/>
            <person name="Martinez A.T."/>
            <person name="Xiao Y."/>
            <person name="Gibbons J.G."/>
            <person name="Terashima K."/>
            <person name="Hibbett D.S."/>
            <person name="Grigoriev I.V."/>
        </authorList>
    </citation>
    <scope>NUCLEOTIDE SEQUENCE</scope>
    <source>
        <strain evidence="1">TFB9207</strain>
    </source>
</reference>
<organism evidence="1 2">
    <name type="scientific">Lentinula raphanica</name>
    <dbReference type="NCBI Taxonomy" id="153919"/>
    <lineage>
        <taxon>Eukaryota</taxon>
        <taxon>Fungi</taxon>
        <taxon>Dikarya</taxon>
        <taxon>Basidiomycota</taxon>
        <taxon>Agaricomycotina</taxon>
        <taxon>Agaricomycetes</taxon>
        <taxon>Agaricomycetidae</taxon>
        <taxon>Agaricales</taxon>
        <taxon>Marasmiineae</taxon>
        <taxon>Omphalotaceae</taxon>
        <taxon>Lentinula</taxon>
    </lineage>
</organism>
<dbReference type="EMBL" id="MU806942">
    <property type="protein sequence ID" value="KAJ3832492.1"/>
    <property type="molecule type" value="Genomic_DNA"/>
</dbReference>
<proteinExistence type="predicted"/>
<evidence type="ECO:0000313" key="2">
    <source>
        <dbReference type="Proteomes" id="UP001163846"/>
    </source>
</evidence>
<comment type="caution">
    <text evidence="1">The sequence shown here is derived from an EMBL/GenBank/DDBJ whole genome shotgun (WGS) entry which is preliminary data.</text>
</comment>
<feature type="non-terminal residue" evidence="1">
    <location>
        <position position="73"/>
    </location>
</feature>
<accession>A0AA38NXL7</accession>
<keyword evidence="2" id="KW-1185">Reference proteome</keyword>
<dbReference type="Proteomes" id="UP001163846">
    <property type="component" value="Unassembled WGS sequence"/>
</dbReference>
<feature type="non-terminal residue" evidence="1">
    <location>
        <position position="1"/>
    </location>
</feature>
<gene>
    <name evidence="1" type="ORF">F5878DRAFT_505570</name>
</gene>
<protein>
    <recommendedName>
        <fullName evidence="3">DUF659 domain-containing protein</fullName>
    </recommendedName>
</protein>
<sequence length="73" mass="8482">LLYIGGNLRERDIPHRTRLSELILEQYEVHWKKTVLEMKASLGRISFTSDMWSNGVLKGFMAITAHYMIKDAT</sequence>
<evidence type="ECO:0008006" key="3">
    <source>
        <dbReference type="Google" id="ProtNLM"/>
    </source>
</evidence>